<dbReference type="Gene3D" id="3.40.190.170">
    <property type="entry name" value="Bacterial extracellular solute-binding protein, family 7"/>
    <property type="match status" value="1"/>
</dbReference>
<evidence type="ECO:0000313" key="4">
    <source>
        <dbReference type="Proteomes" id="UP000244571"/>
    </source>
</evidence>
<organism evidence="3 4">
    <name type="scientific">Orrella marina</name>
    <dbReference type="NCBI Taxonomy" id="2163011"/>
    <lineage>
        <taxon>Bacteria</taxon>
        <taxon>Pseudomonadati</taxon>
        <taxon>Pseudomonadota</taxon>
        <taxon>Betaproteobacteria</taxon>
        <taxon>Burkholderiales</taxon>
        <taxon>Alcaligenaceae</taxon>
        <taxon>Orrella</taxon>
    </lineage>
</organism>
<dbReference type="PANTHER" id="PTHR33376:SF4">
    <property type="entry name" value="SIALIC ACID-BINDING PERIPLASMIC PROTEIN SIAP"/>
    <property type="match status" value="1"/>
</dbReference>
<protein>
    <submittedName>
        <fullName evidence="3">C4-dicarboxylate ABC transporter substrate-binding protein</fullName>
    </submittedName>
</protein>
<reference evidence="3 4" key="1">
    <citation type="submission" date="2018-04" db="EMBL/GenBank/DDBJ databases">
        <title>Bordetella sp. HZ20 isolated from seawater.</title>
        <authorList>
            <person name="Sun C."/>
        </authorList>
    </citation>
    <scope>NUCLEOTIDE SEQUENCE [LARGE SCALE GENOMIC DNA]</scope>
    <source>
        <strain evidence="3 4">HZ20</strain>
    </source>
</reference>
<keyword evidence="1 2" id="KW-0732">Signal</keyword>
<dbReference type="InterPro" id="IPR018389">
    <property type="entry name" value="DctP_fam"/>
</dbReference>
<dbReference type="AlphaFoldDB" id="A0A2R4XMV7"/>
<name>A0A2R4XMV7_9BURK</name>
<sequence length="322" mass="35920">MRTPKKGLLAIGTLALMSFGATAQTTWNMATPYPEAEFHTQNINQFAQDVNKLSGGELTIKVHSGQSLFKHPEIPRAVRSGQVEIGETIMSNLSNQSPLFQVDSIPFLVTSYDSARKLWDGQRPFVEAYLKDQGMRLIYAIPWPGQGFFTKKEINKLADLEGVRFRTYNSTTEQMARLMKAVPTTVEAVEIPQAFSAGIVDAMVTSAATGLRTEAWEFADYYYDIQAWMPKNMIYVNERAFQRLSPKAQQALIDAGKEAEVRGWKLSEEVFSDTTAQLKGKMNYQLPSEELMKGLAQIGDVMTATWAEAVGPDGEKMLAPLR</sequence>
<dbReference type="InterPro" id="IPR038404">
    <property type="entry name" value="TRAP_DctP_sf"/>
</dbReference>
<dbReference type="NCBIfam" id="NF037995">
    <property type="entry name" value="TRAP_S1"/>
    <property type="match status" value="1"/>
</dbReference>
<dbReference type="EMBL" id="CP028901">
    <property type="protein sequence ID" value="AWB35108.1"/>
    <property type="molecule type" value="Genomic_DNA"/>
</dbReference>
<accession>A0A2R4XMV7</accession>
<dbReference type="Proteomes" id="UP000244571">
    <property type="component" value="Chromosome"/>
</dbReference>
<dbReference type="SUPFAM" id="SSF53850">
    <property type="entry name" value="Periplasmic binding protein-like II"/>
    <property type="match status" value="1"/>
</dbReference>
<dbReference type="PANTHER" id="PTHR33376">
    <property type="match status" value="1"/>
</dbReference>
<dbReference type="OrthoDB" id="9783941at2"/>
<evidence type="ECO:0000313" key="3">
    <source>
        <dbReference type="EMBL" id="AWB35108.1"/>
    </source>
</evidence>
<dbReference type="KEGG" id="boz:DBV39_16760"/>
<keyword evidence="4" id="KW-1185">Reference proteome</keyword>
<gene>
    <name evidence="3" type="ORF">DBV39_16760</name>
</gene>
<proteinExistence type="predicted"/>
<feature type="signal peptide" evidence="2">
    <location>
        <begin position="1"/>
        <end position="23"/>
    </location>
</feature>
<dbReference type="RefSeq" id="WP_108622518.1">
    <property type="nucleotide sequence ID" value="NZ_CP028901.1"/>
</dbReference>
<evidence type="ECO:0000256" key="2">
    <source>
        <dbReference type="SAM" id="SignalP"/>
    </source>
</evidence>
<dbReference type="GO" id="GO:0055085">
    <property type="term" value="P:transmembrane transport"/>
    <property type="evidence" value="ECO:0007669"/>
    <property type="project" value="InterPro"/>
</dbReference>
<evidence type="ECO:0000256" key="1">
    <source>
        <dbReference type="ARBA" id="ARBA00022729"/>
    </source>
</evidence>
<dbReference type="Pfam" id="PF03480">
    <property type="entry name" value="DctP"/>
    <property type="match status" value="1"/>
</dbReference>
<feature type="chain" id="PRO_5015326395" evidence="2">
    <location>
        <begin position="24"/>
        <end position="322"/>
    </location>
</feature>
<dbReference type="CDD" id="cd13602">
    <property type="entry name" value="PBP2_TRAP_BpDctp6_7"/>
    <property type="match status" value="1"/>
</dbReference>